<evidence type="ECO:0000313" key="3">
    <source>
        <dbReference type="Proteomes" id="UP001345219"/>
    </source>
</evidence>
<dbReference type="GO" id="GO:0048578">
    <property type="term" value="P:positive regulation of long-day photoperiodism, flowering"/>
    <property type="evidence" value="ECO:0007669"/>
    <property type="project" value="InterPro"/>
</dbReference>
<evidence type="ECO:0000256" key="1">
    <source>
        <dbReference type="SAM" id="MobiDB-lite"/>
    </source>
</evidence>
<dbReference type="PANTHER" id="PTHR33873">
    <property type="entry name" value="TRANSCRIPTION FACTOR VOZ1"/>
    <property type="match status" value="1"/>
</dbReference>
<dbReference type="GO" id="GO:0043565">
    <property type="term" value="F:sequence-specific DNA binding"/>
    <property type="evidence" value="ECO:0007669"/>
    <property type="project" value="TreeGrafter"/>
</dbReference>
<dbReference type="AlphaFoldDB" id="A0AAN7JIX6"/>
<dbReference type="Proteomes" id="UP001345219">
    <property type="component" value="Chromosome 10"/>
</dbReference>
<feature type="region of interest" description="Disordered" evidence="1">
    <location>
        <begin position="1"/>
        <end position="23"/>
    </location>
</feature>
<feature type="compositionally biased region" description="Basic and acidic residues" evidence="1">
    <location>
        <begin position="437"/>
        <end position="455"/>
    </location>
</feature>
<protein>
    <recommendedName>
        <fullName evidence="4">Transcription factor VOZ1-like</fullName>
    </recommendedName>
</protein>
<comment type="caution">
    <text evidence="2">The sequence shown here is derived from an EMBL/GenBank/DDBJ whole genome shotgun (WGS) entry which is preliminary data.</text>
</comment>
<organism evidence="2 3">
    <name type="scientific">Trapa incisa</name>
    <dbReference type="NCBI Taxonomy" id="236973"/>
    <lineage>
        <taxon>Eukaryota</taxon>
        <taxon>Viridiplantae</taxon>
        <taxon>Streptophyta</taxon>
        <taxon>Embryophyta</taxon>
        <taxon>Tracheophyta</taxon>
        <taxon>Spermatophyta</taxon>
        <taxon>Magnoliopsida</taxon>
        <taxon>eudicotyledons</taxon>
        <taxon>Gunneridae</taxon>
        <taxon>Pentapetalae</taxon>
        <taxon>rosids</taxon>
        <taxon>malvids</taxon>
        <taxon>Myrtales</taxon>
        <taxon>Lythraceae</taxon>
        <taxon>Trapa</taxon>
    </lineage>
</organism>
<gene>
    <name evidence="2" type="ORF">SAY87_011684</name>
</gene>
<evidence type="ECO:0000313" key="2">
    <source>
        <dbReference type="EMBL" id="KAK4745372.1"/>
    </source>
</evidence>
<sequence>MDSGTPNRKGGLASPQPQQMTDKARKLIQDIQGIMTRFQLACKEGRTGDVSFIAQQALQMLKDLQDEFNTPSPASPNHDDSLGSLSDSVLRTIREHLFDEEDEASSKLTDLVTLKPELDFESQHLSDFASLQVNDYGSLEQHQPYPGFYEDRGFGLNGSNEAVTNSDFTPHFDCQFNFDFDHLKFNKSDHMELFGHDPVPKITPQISPPPTAFLGPKCALWECQRPAHGSYYCSEMHTELAVKEGEPGMNPVLRPGGIGLKDDRLLASLVAKMQGKHVGIPECQGAAIEKSPWNVPGIFDLSLLEGETLREWLFFDKPRRAFESGNRKQRSLSDYGGRGWHESRKQVMKELGGQKRSYYMDPQPPGQFEWHLYEFEMHNSDVCALYKLQLKLASVKKSPKGQKLVVEDGGVPSGKALKDTLADLQKQMGSFTAEISEENKQQADGRADEKITGAG</sequence>
<dbReference type="GO" id="GO:0005634">
    <property type="term" value="C:nucleus"/>
    <property type="evidence" value="ECO:0007669"/>
    <property type="project" value="TreeGrafter"/>
</dbReference>
<accession>A0AAN7JIX6</accession>
<proteinExistence type="predicted"/>
<dbReference type="PANTHER" id="PTHR33873:SF15">
    <property type="entry name" value="TRANSCRIPTION FACTOR VOZ2"/>
    <property type="match status" value="1"/>
</dbReference>
<dbReference type="InterPro" id="IPR039277">
    <property type="entry name" value="VOZ1/VOZ2"/>
</dbReference>
<dbReference type="EMBL" id="JAXIOK010000021">
    <property type="protein sequence ID" value="KAK4745372.1"/>
    <property type="molecule type" value="Genomic_DNA"/>
</dbReference>
<evidence type="ECO:0008006" key="4">
    <source>
        <dbReference type="Google" id="ProtNLM"/>
    </source>
</evidence>
<reference evidence="2 3" key="1">
    <citation type="journal article" date="2023" name="Hortic Res">
        <title>Pangenome of water caltrop reveals structural variations and asymmetric subgenome divergence after allopolyploidization.</title>
        <authorList>
            <person name="Zhang X."/>
            <person name="Chen Y."/>
            <person name="Wang L."/>
            <person name="Yuan Y."/>
            <person name="Fang M."/>
            <person name="Shi L."/>
            <person name="Lu R."/>
            <person name="Comes H.P."/>
            <person name="Ma Y."/>
            <person name="Chen Y."/>
            <person name="Huang G."/>
            <person name="Zhou Y."/>
            <person name="Zheng Z."/>
            <person name="Qiu Y."/>
        </authorList>
    </citation>
    <scope>NUCLEOTIDE SEQUENCE [LARGE SCALE GENOMIC DNA]</scope>
    <source>
        <tissue evidence="2">Roots</tissue>
    </source>
</reference>
<feature type="region of interest" description="Disordered" evidence="1">
    <location>
        <begin position="436"/>
        <end position="455"/>
    </location>
</feature>
<dbReference type="GO" id="GO:0045893">
    <property type="term" value="P:positive regulation of DNA-templated transcription"/>
    <property type="evidence" value="ECO:0007669"/>
    <property type="project" value="TreeGrafter"/>
</dbReference>
<keyword evidence="3" id="KW-1185">Reference proteome</keyword>
<name>A0AAN7JIX6_9MYRT</name>